<dbReference type="NCBIfam" id="TIGR00005">
    <property type="entry name" value="rluA_subfam"/>
    <property type="match status" value="1"/>
</dbReference>
<dbReference type="CDD" id="cd00165">
    <property type="entry name" value="S4"/>
    <property type="match status" value="1"/>
</dbReference>
<comment type="function">
    <text evidence="6">Responsible for synthesis of pseudouridine from uracil.</text>
</comment>
<evidence type="ECO:0000259" key="7">
    <source>
        <dbReference type="SMART" id="SM00363"/>
    </source>
</evidence>
<organism evidence="8 9">
    <name type="scientific">Clostridium symbiosum</name>
    <name type="common">Bacteroides symbiosus</name>
    <dbReference type="NCBI Taxonomy" id="1512"/>
    <lineage>
        <taxon>Bacteria</taxon>
        <taxon>Bacillati</taxon>
        <taxon>Bacillota</taxon>
        <taxon>Clostridia</taxon>
        <taxon>Lachnospirales</taxon>
        <taxon>Lachnospiraceae</taxon>
        <taxon>Otoolea</taxon>
    </lineage>
</organism>
<evidence type="ECO:0000313" key="9">
    <source>
        <dbReference type="Proteomes" id="UP001203136"/>
    </source>
</evidence>
<sequence>MQVVKITKNEAGQRLDKLLAKYLNLAGKSFIYKMLRKKNITLNGKKCDGSEKLSEGDEVKLFLSDETIEKFSEVKIQKVRKRKLDVVYEDDDIILINKPSGMLSQKAKETDESLVEYLIQYLLDGGKLTKEDMRQFKPSVCNRLDRNTSGIVIAGKSLPGLQLMSEAIKERTIGKYYLCIVKGSVAGPKEIDGYLKKNEKTNQVTVLKANELCREDKDALPIRTQYRPLCSDGRHTLLEVKLITGRSHQIRAHLASIGHPIAGDYKYGDPAVNREARDKYAVQSQMLHAWRLVMPKELREPLAGLGGREFTAKPPEEFMRMTAGMPGYERFIS</sequence>
<evidence type="ECO:0000313" key="8">
    <source>
        <dbReference type="EMBL" id="MCK0085931.1"/>
    </source>
</evidence>
<dbReference type="AlphaFoldDB" id="A0AAW5F0Z1"/>
<keyword evidence="5" id="KW-0694">RNA-binding</keyword>
<dbReference type="InterPro" id="IPR006224">
    <property type="entry name" value="PsdUridine_synth_RluA-like_CS"/>
</dbReference>
<dbReference type="InterPro" id="IPR006145">
    <property type="entry name" value="PsdUridine_synth_RsuA/RluA"/>
</dbReference>
<dbReference type="SUPFAM" id="SSF55120">
    <property type="entry name" value="Pseudouridine synthase"/>
    <property type="match status" value="1"/>
</dbReference>
<accession>A0AAW5F0Z1</accession>
<comment type="caution">
    <text evidence="8">The sequence shown here is derived from an EMBL/GenBank/DDBJ whole genome shotgun (WGS) entry which is preliminary data.</text>
</comment>
<keyword evidence="3 6" id="KW-0413">Isomerase</keyword>
<dbReference type="PROSITE" id="PS01129">
    <property type="entry name" value="PSI_RLU"/>
    <property type="match status" value="1"/>
</dbReference>
<name>A0AAW5F0Z1_CLOSY</name>
<dbReference type="SUPFAM" id="SSF55174">
    <property type="entry name" value="Alpha-L RNA-binding motif"/>
    <property type="match status" value="1"/>
</dbReference>
<dbReference type="Gene3D" id="3.30.2350.10">
    <property type="entry name" value="Pseudouridine synthase"/>
    <property type="match status" value="1"/>
</dbReference>
<dbReference type="Proteomes" id="UP001203136">
    <property type="component" value="Unassembled WGS sequence"/>
</dbReference>
<evidence type="ECO:0000256" key="3">
    <source>
        <dbReference type="ARBA" id="ARBA00023235"/>
    </source>
</evidence>
<dbReference type="PANTHER" id="PTHR21600:SF83">
    <property type="entry name" value="PSEUDOURIDYLATE SYNTHASE RPUSD4, MITOCHONDRIAL"/>
    <property type="match status" value="1"/>
</dbReference>
<dbReference type="PANTHER" id="PTHR21600">
    <property type="entry name" value="MITOCHONDRIAL RNA PSEUDOURIDINE SYNTHASE"/>
    <property type="match status" value="1"/>
</dbReference>
<dbReference type="Gene3D" id="3.10.290.10">
    <property type="entry name" value="RNA-binding S4 domain"/>
    <property type="match status" value="1"/>
</dbReference>
<dbReference type="EC" id="5.4.99.-" evidence="6"/>
<dbReference type="GO" id="GO:0000455">
    <property type="term" value="P:enzyme-directed rRNA pseudouridine synthesis"/>
    <property type="evidence" value="ECO:0007669"/>
    <property type="project" value="UniProtKB-ARBA"/>
</dbReference>
<dbReference type="InterPro" id="IPR002942">
    <property type="entry name" value="S4_RNA-bd"/>
</dbReference>
<dbReference type="InterPro" id="IPR020103">
    <property type="entry name" value="PsdUridine_synth_cat_dom_sf"/>
</dbReference>
<dbReference type="InterPro" id="IPR006225">
    <property type="entry name" value="PsdUridine_synth_RluC/D"/>
</dbReference>
<feature type="domain" description="RNA-binding S4" evidence="7">
    <location>
        <begin position="13"/>
        <end position="73"/>
    </location>
</feature>
<feature type="active site" evidence="4">
    <location>
        <position position="145"/>
    </location>
</feature>
<dbReference type="SMART" id="SM00363">
    <property type="entry name" value="S4"/>
    <property type="match status" value="1"/>
</dbReference>
<proteinExistence type="inferred from homology"/>
<evidence type="ECO:0000256" key="6">
    <source>
        <dbReference type="RuleBase" id="RU362028"/>
    </source>
</evidence>
<reference evidence="8" key="1">
    <citation type="journal article" date="2022" name="Cell Host Microbe">
        <title>Colonization of the live biotherapeutic product VE303 and modulation of the microbiota and metabolites in healthy volunteers.</title>
        <authorList>
            <person name="Dsouza M."/>
            <person name="Menon R."/>
            <person name="Crossette E."/>
            <person name="Bhattarai S.K."/>
            <person name="Schneider J."/>
            <person name="Kim Y.G."/>
            <person name="Reddy S."/>
            <person name="Caballero S."/>
            <person name="Felix C."/>
            <person name="Cornacchione L."/>
            <person name="Hendrickson J."/>
            <person name="Watson A.R."/>
            <person name="Minot S.S."/>
            <person name="Greenfield N."/>
            <person name="Schopf L."/>
            <person name="Szabady R."/>
            <person name="Patarroyo J."/>
            <person name="Smith W."/>
            <person name="Harrison P."/>
            <person name="Kuijper E.J."/>
            <person name="Kelly C.P."/>
            <person name="Olle B."/>
            <person name="Bobilev D."/>
            <person name="Silber J.L."/>
            <person name="Bucci V."/>
            <person name="Roberts B."/>
            <person name="Faith J."/>
            <person name="Norman J.M."/>
        </authorList>
    </citation>
    <scope>NUCLEOTIDE SEQUENCE</scope>
    <source>
        <strain evidence="8">VE303-04</strain>
    </source>
</reference>
<comment type="similarity">
    <text evidence="2 6">Belongs to the pseudouridine synthase RluA family.</text>
</comment>
<dbReference type="Pfam" id="PF00849">
    <property type="entry name" value="PseudoU_synth_2"/>
    <property type="match status" value="1"/>
</dbReference>
<dbReference type="CDD" id="cd02869">
    <property type="entry name" value="PseudoU_synth_RluA_like"/>
    <property type="match status" value="1"/>
</dbReference>
<evidence type="ECO:0000256" key="4">
    <source>
        <dbReference type="PIRSR" id="PIRSR606225-1"/>
    </source>
</evidence>
<dbReference type="GO" id="GO:0003723">
    <property type="term" value="F:RNA binding"/>
    <property type="evidence" value="ECO:0007669"/>
    <property type="project" value="UniProtKB-KW"/>
</dbReference>
<evidence type="ECO:0000256" key="2">
    <source>
        <dbReference type="ARBA" id="ARBA00010876"/>
    </source>
</evidence>
<gene>
    <name evidence="8" type="ORF">K5I21_08650</name>
</gene>
<dbReference type="PROSITE" id="PS50889">
    <property type="entry name" value="S4"/>
    <property type="match status" value="1"/>
</dbReference>
<dbReference type="InterPro" id="IPR036986">
    <property type="entry name" value="S4_RNA-bd_sf"/>
</dbReference>
<protein>
    <recommendedName>
        <fullName evidence="6">Pseudouridine synthase</fullName>
        <ecNumber evidence="6">5.4.99.-</ecNumber>
    </recommendedName>
</protein>
<comment type="catalytic activity">
    <reaction evidence="1 6">
        <text>a uridine in RNA = a pseudouridine in RNA</text>
        <dbReference type="Rhea" id="RHEA:48348"/>
        <dbReference type="Rhea" id="RHEA-COMP:12068"/>
        <dbReference type="Rhea" id="RHEA-COMP:12069"/>
        <dbReference type="ChEBI" id="CHEBI:65314"/>
        <dbReference type="ChEBI" id="CHEBI:65315"/>
    </reaction>
</comment>
<dbReference type="RefSeq" id="WP_004462424.1">
    <property type="nucleotide sequence ID" value="NZ_CABHNX010000209.1"/>
</dbReference>
<evidence type="ECO:0000256" key="1">
    <source>
        <dbReference type="ARBA" id="ARBA00000073"/>
    </source>
</evidence>
<dbReference type="EMBL" id="JAINVB010000001">
    <property type="protein sequence ID" value="MCK0085931.1"/>
    <property type="molecule type" value="Genomic_DNA"/>
</dbReference>
<evidence type="ECO:0000256" key="5">
    <source>
        <dbReference type="PROSITE-ProRule" id="PRU00182"/>
    </source>
</evidence>
<dbReference type="GO" id="GO:0120159">
    <property type="term" value="F:rRNA pseudouridine synthase activity"/>
    <property type="evidence" value="ECO:0007669"/>
    <property type="project" value="UniProtKB-ARBA"/>
</dbReference>
<dbReference type="InterPro" id="IPR050188">
    <property type="entry name" value="RluA_PseudoU_synthase"/>
</dbReference>
<dbReference type="Pfam" id="PF01479">
    <property type="entry name" value="S4"/>
    <property type="match status" value="1"/>
</dbReference>